<dbReference type="GO" id="GO:0004672">
    <property type="term" value="F:protein kinase activity"/>
    <property type="evidence" value="ECO:0007669"/>
    <property type="project" value="InterPro"/>
</dbReference>
<dbReference type="InterPro" id="IPR000719">
    <property type="entry name" value="Prot_kinase_dom"/>
</dbReference>
<accession>A0A4Z1T4P2</accession>
<dbReference type="InterPro" id="IPR036770">
    <property type="entry name" value="Ankyrin_rpt-contain_sf"/>
</dbReference>
<comment type="caution">
    <text evidence="2">The sequence shown here is derived from an EMBL/GenBank/DDBJ whole genome shotgun (WGS) entry which is preliminary data.</text>
</comment>
<proteinExistence type="predicted"/>
<dbReference type="SUPFAM" id="SSF56112">
    <property type="entry name" value="Protein kinase-like (PK-like)"/>
    <property type="match status" value="1"/>
</dbReference>
<dbReference type="InterPro" id="IPR011009">
    <property type="entry name" value="Kinase-like_dom_sf"/>
</dbReference>
<dbReference type="SUPFAM" id="SSF48403">
    <property type="entry name" value="Ankyrin repeat"/>
    <property type="match status" value="3"/>
</dbReference>
<dbReference type="PANTHER" id="PTHR24120">
    <property type="entry name" value="GH07239P"/>
    <property type="match status" value="1"/>
</dbReference>
<evidence type="ECO:0000313" key="2">
    <source>
        <dbReference type="EMBL" id="TNJ28047.1"/>
    </source>
</evidence>
<keyword evidence="2" id="KW-0418">Kinase</keyword>
<sequence>MQCNTRSLGATAFLPSSEAPSVVQKTLELTDLSPEERRGLMSDVLHFRTKLPHAVEYTRVFGTGERHQLRLERLYVPRKVYLDAELDKLCRIPEERFWNLLAQITEFLEYLHAPTYRGSTKRVQMHLGLHAENLFFTDEWQLLVDGVGMERLYARWCKQYLPPDEDLTPKADIFLLGLTIYALCQGQVSFQSIPLNSISPLTIAETLRWYGYSALLVSVLSDCLTLDYRHRPTASLLHSRYLRYPMDLRAAWILHQPTLEPVKGLTQSATGSFRQSQKMIAVAIRDLDALREATAVSGQYDIISGRTALMLAAELCFTEAIPYLYDEAGIVLTRYEETPSDRTILLSSTFSLRQVHITSESKVPGDAEASEAKTYTALTLALENRSRGAVALLAPHESGLAGFTRLMEAAVMGDPVLLCRYGHQRRQRCCGLTALMLAAWFGNLQCVELLLDEVDILDEKNRTALSYANMCPSASCVQLIATHWLHHMGGSPLMYYVQVDVPFTLDNVADALRRDQIGMNALAHAIHLENHKALERLLQHVPPSDELLNLAITVESPSIVELICRVAESHAILLTLQGRKGDEVLIETALMKAAALGEPEKVRCHISQVNCITCGSMVVVYDQCLILVSEAHPPYSCTALMYAVNSNSPACVQLLRAEMGIQNNWGQTALMLAAQNGLSDCARLLLAEQGIHDKKSRTALMLAAERGHLGCVRLLAREMGELDDTGLTALIYAANNGHTEVARELAMEIGQGEMTHLMFAALLRDRSSLEAHLPQEMGKKNVAGWTALMYAARVGYSEGVELLLGERGAKNRDGSTALLLALMHGHRGAIRLLVDEIGFGGVTRGMCLAALGDTDQLQQDLKDTKISIPALSSNGYSALMYAAIANSIACIPLLTNELLAIDNSGETALMHAVRHHNTECVKALLNERGVTNRQGMTALMIAAQLGHADCVELLMSEAGRQTNDGWSALMFAAHMGHPSCVMLLCDKEGDLKTRLGSNALQIATTNGHIECARLLAEREGGE</sequence>
<dbReference type="EMBL" id="VDLU01000002">
    <property type="protein sequence ID" value="TNJ28047.1"/>
    <property type="molecule type" value="Genomic_DNA"/>
</dbReference>
<dbReference type="VEuPathDB" id="GiardiaDB:GMRT_10035"/>
<keyword evidence="2" id="KW-0808">Transferase</keyword>
<dbReference type="SMART" id="SM00248">
    <property type="entry name" value="ANK"/>
    <property type="match status" value="14"/>
</dbReference>
<dbReference type="Pfam" id="PF12796">
    <property type="entry name" value="Ank_2"/>
    <property type="match status" value="5"/>
</dbReference>
<dbReference type="GO" id="GO:0005524">
    <property type="term" value="F:ATP binding"/>
    <property type="evidence" value="ECO:0007669"/>
    <property type="project" value="InterPro"/>
</dbReference>
<name>A0A4Z1T4P2_GIAMU</name>
<reference evidence="2 3" key="1">
    <citation type="submission" date="2019-05" db="EMBL/GenBank/DDBJ databases">
        <title>The compact genome of Giardia muris reveals important steps in the evolution of intestinal protozoan parasites.</title>
        <authorList>
            <person name="Xu F."/>
            <person name="Jimenez-Gonzalez A."/>
            <person name="Einarsson E."/>
            <person name="Astvaldsson A."/>
            <person name="Peirasmaki D."/>
            <person name="Eckmann L."/>
            <person name="Andersson J.O."/>
            <person name="Svard S.G."/>
            <person name="Jerlstrom-Hultqvist J."/>
        </authorList>
    </citation>
    <scope>NUCLEOTIDE SEQUENCE [LARGE SCALE GENOMIC DNA]</scope>
    <source>
        <strain evidence="2 3">Roberts-Thomson</strain>
    </source>
</reference>
<dbReference type="OrthoDB" id="539213at2759"/>
<dbReference type="Gene3D" id="1.10.510.10">
    <property type="entry name" value="Transferase(Phosphotransferase) domain 1"/>
    <property type="match status" value="1"/>
</dbReference>
<dbReference type="PANTHER" id="PTHR24120:SF4">
    <property type="entry name" value="GH07239P"/>
    <property type="match status" value="1"/>
</dbReference>
<dbReference type="Gene3D" id="1.25.40.20">
    <property type="entry name" value="Ankyrin repeat-containing domain"/>
    <property type="match status" value="6"/>
</dbReference>
<evidence type="ECO:0000259" key="1">
    <source>
        <dbReference type="PROSITE" id="PS50011"/>
    </source>
</evidence>
<dbReference type="AlphaFoldDB" id="A0A4Z1T4P2"/>
<gene>
    <name evidence="2" type="ORF">GMRT_10035</name>
</gene>
<evidence type="ECO:0000313" key="3">
    <source>
        <dbReference type="Proteomes" id="UP000315496"/>
    </source>
</evidence>
<feature type="domain" description="Protein kinase" evidence="1">
    <location>
        <begin position="1"/>
        <end position="241"/>
    </location>
</feature>
<dbReference type="PROSITE" id="PS50011">
    <property type="entry name" value="PROTEIN_KINASE_DOM"/>
    <property type="match status" value="1"/>
</dbReference>
<keyword evidence="3" id="KW-1185">Reference proteome</keyword>
<organism evidence="2 3">
    <name type="scientific">Giardia muris</name>
    <dbReference type="NCBI Taxonomy" id="5742"/>
    <lineage>
        <taxon>Eukaryota</taxon>
        <taxon>Metamonada</taxon>
        <taxon>Diplomonadida</taxon>
        <taxon>Hexamitidae</taxon>
        <taxon>Giardiinae</taxon>
        <taxon>Giardia</taxon>
    </lineage>
</organism>
<dbReference type="InterPro" id="IPR002110">
    <property type="entry name" value="Ankyrin_rpt"/>
</dbReference>
<protein>
    <submittedName>
        <fullName evidence="2">Kinase, NEK</fullName>
    </submittedName>
</protein>
<dbReference type="Proteomes" id="UP000315496">
    <property type="component" value="Chromosome 2"/>
</dbReference>